<dbReference type="Proteomes" id="UP000252040">
    <property type="component" value="Unplaced"/>
</dbReference>
<dbReference type="CTD" id="154790"/>
<dbReference type="Pfam" id="PF00059">
    <property type="entry name" value="Lectin_C"/>
    <property type="match status" value="1"/>
</dbReference>
<proteinExistence type="predicted"/>
<feature type="domain" description="C-type lectin" evidence="5">
    <location>
        <begin position="255"/>
        <end position="357"/>
    </location>
</feature>
<evidence type="ECO:0000256" key="3">
    <source>
        <dbReference type="SAM" id="MobiDB-lite"/>
    </source>
</evidence>
<feature type="compositionally biased region" description="Polar residues" evidence="3">
    <location>
        <begin position="58"/>
        <end position="72"/>
    </location>
</feature>
<evidence type="ECO:0000313" key="6">
    <source>
        <dbReference type="Proteomes" id="UP000252040"/>
    </source>
</evidence>
<dbReference type="PANTHER" id="PTHR47498:SF1">
    <property type="entry name" value="C-TYPE LECTIN DOMAIN FAMILY 2 MEMBER L"/>
    <property type="match status" value="1"/>
</dbReference>
<dbReference type="GeneID" id="112398116"/>
<feature type="region of interest" description="Disordered" evidence="3">
    <location>
        <begin position="48"/>
        <end position="89"/>
    </location>
</feature>
<dbReference type="STRING" id="1706337.A0A341B9F9"/>
<reference evidence="7" key="1">
    <citation type="submission" date="2025-08" db="UniProtKB">
        <authorList>
            <consortium name="RefSeq"/>
        </authorList>
    </citation>
    <scope>IDENTIFICATION</scope>
    <source>
        <tissue evidence="7">Meat</tissue>
    </source>
</reference>
<keyword evidence="2" id="KW-0430">Lectin</keyword>
<sequence length="362" mass="38957">MATLCKGKAKCRWKPPTAGMPLSLEAGSLEVLKTAEAGYGRCLLSGPPGGSGGVAPEGNSSPSPGVLPQQTTQGPAQRAGAPGAVRRREVTPRYRVGTCFAPQMLFSGEAVSQGKDVSPARGGENTHLLSGGLRGTDSGLKTTAKGSPEESRSSSLSRMNLIPVLTEDKQEAASAPRLRSPAEAEGRGPEGLLRRSGSGYEGSTSWKAALEDTTTRLLLGAIAVLLFAILVVMSILASKGCIKCEAPCPEDWLLYGRKCYFFSEEPRDWNTGRQYCHGHEAALAVIQSQKELEFMFKFTRREPWIGLRRVGDEFHWVNGDPFDPDTFPISGPGECVFVEPSRLVSTECLMTRPWVCSKMAYT</sequence>
<dbReference type="SUPFAM" id="SSF56436">
    <property type="entry name" value="C-type lectin-like"/>
    <property type="match status" value="1"/>
</dbReference>
<name>A0A341B9F9_NEOAA</name>
<feature type="compositionally biased region" description="Low complexity" evidence="3">
    <location>
        <begin position="73"/>
        <end position="84"/>
    </location>
</feature>
<keyword evidence="4" id="KW-1133">Transmembrane helix</keyword>
<dbReference type="GO" id="GO:0016020">
    <property type="term" value="C:membrane"/>
    <property type="evidence" value="ECO:0007669"/>
    <property type="project" value="UniProtKB-SubCell"/>
</dbReference>
<organism evidence="6 7">
    <name type="scientific">Neophocaena asiaeorientalis asiaeorientalis</name>
    <name type="common">Yangtze finless porpoise</name>
    <name type="synonym">Neophocaena phocaenoides subsp. asiaeorientalis</name>
    <dbReference type="NCBI Taxonomy" id="1706337"/>
    <lineage>
        <taxon>Eukaryota</taxon>
        <taxon>Metazoa</taxon>
        <taxon>Chordata</taxon>
        <taxon>Craniata</taxon>
        <taxon>Vertebrata</taxon>
        <taxon>Euteleostomi</taxon>
        <taxon>Mammalia</taxon>
        <taxon>Eutheria</taxon>
        <taxon>Laurasiatheria</taxon>
        <taxon>Artiodactyla</taxon>
        <taxon>Whippomorpha</taxon>
        <taxon>Cetacea</taxon>
        <taxon>Odontoceti</taxon>
        <taxon>Phocoenidae</taxon>
        <taxon>Neophocaena</taxon>
    </lineage>
</organism>
<feature type="region of interest" description="Disordered" evidence="3">
    <location>
        <begin position="112"/>
        <end position="203"/>
    </location>
</feature>
<evidence type="ECO:0000256" key="2">
    <source>
        <dbReference type="ARBA" id="ARBA00022734"/>
    </source>
</evidence>
<evidence type="ECO:0000259" key="5">
    <source>
        <dbReference type="PROSITE" id="PS50041"/>
    </source>
</evidence>
<evidence type="ECO:0000313" key="7">
    <source>
        <dbReference type="RefSeq" id="XP_024598288.1"/>
    </source>
</evidence>
<evidence type="ECO:0000256" key="1">
    <source>
        <dbReference type="ARBA" id="ARBA00004167"/>
    </source>
</evidence>
<dbReference type="SMART" id="SM00034">
    <property type="entry name" value="CLECT"/>
    <property type="match status" value="1"/>
</dbReference>
<comment type="subcellular location">
    <subcellularLocation>
        <location evidence="1">Membrane</location>
        <topology evidence="1">Single-pass membrane protein</topology>
    </subcellularLocation>
</comment>
<dbReference type="InParanoid" id="A0A341B9F9"/>
<accession>A0A341B9F9</accession>
<dbReference type="Gene3D" id="3.10.100.10">
    <property type="entry name" value="Mannose-Binding Protein A, subunit A"/>
    <property type="match status" value="1"/>
</dbReference>
<dbReference type="KEGG" id="nasi:112398116"/>
<keyword evidence="6" id="KW-1185">Reference proteome</keyword>
<dbReference type="InterPro" id="IPR033992">
    <property type="entry name" value="NKR-like_CTLD"/>
</dbReference>
<dbReference type="InterPro" id="IPR001304">
    <property type="entry name" value="C-type_lectin-like"/>
</dbReference>
<gene>
    <name evidence="7" type="primary">CLEC2L</name>
</gene>
<dbReference type="InterPro" id="IPR016186">
    <property type="entry name" value="C-type_lectin-like/link_sf"/>
</dbReference>
<evidence type="ECO:0000256" key="4">
    <source>
        <dbReference type="SAM" id="Phobius"/>
    </source>
</evidence>
<keyword evidence="4" id="KW-0812">Transmembrane</keyword>
<feature type="transmembrane region" description="Helical" evidence="4">
    <location>
        <begin position="217"/>
        <end position="237"/>
    </location>
</feature>
<dbReference type="PANTHER" id="PTHR47498">
    <property type="entry name" value="C-TYPE LECTIN DOMAIN FAMILY 2 MEMBER L"/>
    <property type="match status" value="1"/>
</dbReference>
<dbReference type="InterPro" id="IPR016187">
    <property type="entry name" value="CTDL_fold"/>
</dbReference>
<protein>
    <submittedName>
        <fullName evidence="7">C-type lectin domain family 2 member L</fullName>
    </submittedName>
</protein>
<dbReference type="RefSeq" id="XP_024598288.1">
    <property type="nucleotide sequence ID" value="XM_024742520.1"/>
</dbReference>
<dbReference type="GO" id="GO:0030246">
    <property type="term" value="F:carbohydrate binding"/>
    <property type="evidence" value="ECO:0007669"/>
    <property type="project" value="UniProtKB-KW"/>
</dbReference>
<dbReference type="AlphaFoldDB" id="A0A341B9F9"/>
<dbReference type="PROSITE" id="PS50041">
    <property type="entry name" value="C_TYPE_LECTIN_2"/>
    <property type="match status" value="1"/>
</dbReference>
<dbReference type="CDD" id="cd03593">
    <property type="entry name" value="CLECT_NK_receptors_like"/>
    <property type="match status" value="1"/>
</dbReference>
<keyword evidence="4" id="KW-0472">Membrane</keyword>